<dbReference type="PANTHER" id="PTHR12837:SF14">
    <property type="entry name" value="POLY(ADP-RIBOSE) GLYCOHYDROLASE"/>
    <property type="match status" value="1"/>
</dbReference>
<proteinExistence type="predicted"/>
<dbReference type="InterPro" id="IPR046372">
    <property type="entry name" value="PARG_cat_C"/>
</dbReference>
<dbReference type="GO" id="GO:0006282">
    <property type="term" value="P:regulation of DNA repair"/>
    <property type="evidence" value="ECO:0007669"/>
    <property type="project" value="InterPro"/>
</dbReference>
<organism evidence="3 4">
    <name type="scientific">Frieseomelitta varia</name>
    <dbReference type="NCBI Taxonomy" id="561572"/>
    <lineage>
        <taxon>Eukaryota</taxon>
        <taxon>Metazoa</taxon>
        <taxon>Ecdysozoa</taxon>
        <taxon>Arthropoda</taxon>
        <taxon>Hexapoda</taxon>
        <taxon>Insecta</taxon>
        <taxon>Pterygota</taxon>
        <taxon>Neoptera</taxon>
        <taxon>Endopterygota</taxon>
        <taxon>Hymenoptera</taxon>
        <taxon>Apocrita</taxon>
        <taxon>Aculeata</taxon>
        <taxon>Apoidea</taxon>
        <taxon>Anthophila</taxon>
        <taxon>Apidae</taxon>
        <taxon>Frieseomelitta</taxon>
    </lineage>
</organism>
<dbReference type="GO" id="GO:1990966">
    <property type="term" value="P:ATP generation from poly-ADP-D-ribose"/>
    <property type="evidence" value="ECO:0007669"/>
    <property type="project" value="TreeGrafter"/>
</dbReference>
<dbReference type="AlphaFoldDB" id="A0A833S437"/>
<dbReference type="GO" id="GO:0004649">
    <property type="term" value="F:poly(ADP-ribose) glycohydrolase activity"/>
    <property type="evidence" value="ECO:0007669"/>
    <property type="project" value="InterPro"/>
</dbReference>
<evidence type="ECO:0000313" key="4">
    <source>
        <dbReference type="Proteomes" id="UP000655588"/>
    </source>
</evidence>
<dbReference type="GO" id="GO:0005975">
    <property type="term" value="P:carbohydrate metabolic process"/>
    <property type="evidence" value="ECO:0007669"/>
    <property type="project" value="InterPro"/>
</dbReference>
<keyword evidence="4" id="KW-1185">Reference proteome</keyword>
<feature type="region of interest" description="Disordered" evidence="1">
    <location>
        <begin position="395"/>
        <end position="449"/>
    </location>
</feature>
<dbReference type="GO" id="GO:0009225">
    <property type="term" value="P:nucleotide-sugar metabolic process"/>
    <property type="evidence" value="ECO:0007669"/>
    <property type="project" value="TreeGrafter"/>
</dbReference>
<feature type="region of interest" description="Disordered" evidence="1">
    <location>
        <begin position="489"/>
        <end position="509"/>
    </location>
</feature>
<evidence type="ECO:0000259" key="2">
    <source>
        <dbReference type="Pfam" id="PF05028"/>
    </source>
</evidence>
<evidence type="ECO:0000313" key="3">
    <source>
        <dbReference type="EMBL" id="KAF3423022.1"/>
    </source>
</evidence>
<dbReference type="InterPro" id="IPR007724">
    <property type="entry name" value="Poly_GlycHdrlase"/>
</dbReference>
<name>A0A833S437_9HYME</name>
<feature type="domain" description="PARG catalytic Macro" evidence="2">
    <location>
        <begin position="884"/>
        <end position="932"/>
    </location>
</feature>
<dbReference type="GO" id="GO:0005634">
    <property type="term" value="C:nucleus"/>
    <property type="evidence" value="ECO:0007669"/>
    <property type="project" value="TreeGrafter"/>
</dbReference>
<accession>A0A833S437</accession>
<dbReference type="Pfam" id="PF05028">
    <property type="entry name" value="PARG_cat_C"/>
    <property type="match status" value="2"/>
</dbReference>
<comment type="caution">
    <text evidence="3">The sequence shown here is derived from an EMBL/GenBank/DDBJ whole genome shotgun (WGS) entry which is preliminary data.</text>
</comment>
<dbReference type="GO" id="GO:0005737">
    <property type="term" value="C:cytoplasm"/>
    <property type="evidence" value="ECO:0007669"/>
    <property type="project" value="TreeGrafter"/>
</dbReference>
<reference evidence="3" key="1">
    <citation type="submission" date="2019-11" db="EMBL/GenBank/DDBJ databases">
        <title>The nuclear and mitochondrial genomes of Frieseomelitta varia - a highly eusocial stingless bee (Meliponini) with a permanently sterile worker caste.</title>
        <authorList>
            <person name="Freitas F.C.P."/>
            <person name="Lourenco A.P."/>
            <person name="Nunes F.M.F."/>
            <person name="Paschoal A.R."/>
            <person name="Abreu F.C.P."/>
            <person name="Barbin F.O."/>
            <person name="Bataglia L."/>
            <person name="Cardoso-Junior C.A.M."/>
            <person name="Cervoni M.S."/>
            <person name="Silva S.R."/>
            <person name="Dalarmi F."/>
            <person name="Del Lama M.A."/>
            <person name="Depintor T.S."/>
            <person name="Ferreira K.M."/>
            <person name="Goria P.S."/>
            <person name="Jaskot M.C."/>
            <person name="Lago D.C."/>
            <person name="Luna-Lucena D."/>
            <person name="Moda L.M."/>
            <person name="Nascimento L."/>
            <person name="Pedrino M."/>
            <person name="Rabico F.O."/>
            <person name="Sanches F.C."/>
            <person name="Santos D.E."/>
            <person name="Santos C.G."/>
            <person name="Vieira J."/>
            <person name="Lopes T.F."/>
            <person name="Barchuk A.R."/>
            <person name="Hartfelder K."/>
            <person name="Simoes Z.L.P."/>
            <person name="Bitondi M.M.G."/>
            <person name="Pinheiro D.G."/>
        </authorList>
    </citation>
    <scope>NUCLEOTIDE SEQUENCE</scope>
    <source>
        <strain evidence="3">USP_RPSP 00005682</strain>
        <tissue evidence="3">Whole individual</tissue>
    </source>
</reference>
<protein>
    <recommendedName>
        <fullName evidence="2">PARG catalytic Macro domain-containing protein</fullName>
    </recommendedName>
</protein>
<sequence>MALVMLPCDLPWWPAVVKQLDRAAAARNSEDLAEAMQRLHDMCNISLDPEEDVQDPELFSGLATFLDNDLDTTERDQIFVNTIPRMVERAKALRSCKPPQGLHFSLQQQGNSRLIQKRFGVQDKENEMLFCSCFRGLRRVQLRLHLVSNRERVLLHVSKKNREDASDSAGLQFHKFLQASSSVRTELLHEASSKQVLAFKTLLENKSNGQKAKLRSIFRYYDYLDNDNALDGKLIISRQVLYSMLCCLWLTIEDWLESNVPLCPLMIRHEGRLDRVEPEAKVLRVCFASAKFGGGVLDGDVTQETVHIATHPEMLVAILSVEALEDNEVLIVEGVRHISRINDPRNRAIFEPLPKPNIVTVCCIDPEDYSRLPLSQFEEDNILREMNKSLLGFRQRHVPSSPTDPVKSESDVDVTVGSRRLSPIGESFSSTPPETEGDDKMLSTNNDTKEGTSMKLLSIDDRALLRFNYLFLAKSVSHEQKYDILSEVRSKPNGKSARPPSPHKVYSDASYTNKRNRFIVLGSSGEVLPVTRKSLGQMSVYSSCNSQSTDSFHSAKDTIDEDLEEEEQKLSKRYSGQLDTPERRGTFAQRLRDALKRETTATGAASLNTSFGESSYAVGISVSGSHVCDQDIKVKRGGSRGFVLRDETVDEDFLKESLEAEQKWLGRFRQNQPMLQRRDTSASKFCSELEEVYEQLAKWLEDPITSDESRELDARDRAVVRFAGSLLKRALSESFAGVPVQEGEPQPFIDSADVNQSHKLALAVRSLSLELARQKNRRQQSVSVSEDVEHYEDALSNHTMLKEVKDIQRKKLRTVTFTSEVFQTLVDDETTVYLSNPSSLSTSGSVKEINATQSFNIRNDKIAQQFESNITFNIPRDGSPQTGGLLPVATGNWGCGSRLKGDPQLKLVIQWLAASLAGVPKLIYYTMGNPSLSKLDTVSRVLMDRHWSVGDLAAATLRFALHIIEEKAEGRNTLFEEIIGMDKPSP</sequence>
<dbReference type="PANTHER" id="PTHR12837">
    <property type="entry name" value="POLY ADP-RIBOSE GLYCOHYDROLASE"/>
    <property type="match status" value="1"/>
</dbReference>
<dbReference type="Proteomes" id="UP000655588">
    <property type="component" value="Unassembled WGS sequence"/>
</dbReference>
<feature type="region of interest" description="Disordered" evidence="1">
    <location>
        <begin position="544"/>
        <end position="584"/>
    </location>
</feature>
<gene>
    <name evidence="3" type="ORF">E2986_09636</name>
</gene>
<dbReference type="EMBL" id="WNWW01000600">
    <property type="protein sequence ID" value="KAF3423022.1"/>
    <property type="molecule type" value="Genomic_DNA"/>
</dbReference>
<evidence type="ECO:0000256" key="1">
    <source>
        <dbReference type="SAM" id="MobiDB-lite"/>
    </source>
</evidence>
<feature type="domain" description="PARG catalytic Macro" evidence="2">
    <location>
        <begin position="253"/>
        <end position="401"/>
    </location>
</feature>